<dbReference type="RefSeq" id="WP_062621828.1">
    <property type="nucleotide sequence ID" value="NZ_JRWG01000004.1"/>
</dbReference>
<evidence type="ECO:0000256" key="1">
    <source>
        <dbReference type="SAM" id="MobiDB-lite"/>
    </source>
</evidence>
<accession>A0A137RHS1</accession>
<name>A0A137RHS1_9FLAO</name>
<feature type="compositionally biased region" description="Basic and acidic residues" evidence="1">
    <location>
        <begin position="112"/>
        <end position="129"/>
    </location>
</feature>
<protein>
    <recommendedName>
        <fullName evidence="4">DUF4890 domain-containing protein</fullName>
    </recommendedName>
</protein>
<gene>
    <name evidence="2" type="ORF">LS48_08140</name>
</gene>
<reference evidence="2 3" key="2">
    <citation type="journal article" date="2016" name="Int. J. Syst. Evol. Microbiol.">
        <title>Vitellibacter aquimaris sp. nov., a marine bacterium isolated from seawater.</title>
        <authorList>
            <person name="Thevarajoo S."/>
            <person name="Selvaratnam C."/>
            <person name="Goh K.M."/>
            <person name="Hong K.W."/>
            <person name="Chan X.Y."/>
            <person name="Chan K.G."/>
            <person name="Chong C.S."/>
        </authorList>
    </citation>
    <scope>NUCLEOTIDE SEQUENCE [LARGE SCALE GENOMIC DNA]</scope>
    <source>
        <strain evidence="2 3">D-24</strain>
    </source>
</reference>
<dbReference type="STRING" id="1548749.LS48_08140"/>
<dbReference type="EMBL" id="JRWG01000004">
    <property type="protein sequence ID" value="KXN99038.1"/>
    <property type="molecule type" value="Genomic_DNA"/>
</dbReference>
<feature type="compositionally biased region" description="Basic residues" evidence="1">
    <location>
        <begin position="130"/>
        <end position="142"/>
    </location>
</feature>
<feature type="region of interest" description="Disordered" evidence="1">
    <location>
        <begin position="21"/>
        <end position="42"/>
    </location>
</feature>
<dbReference type="Proteomes" id="UP000070138">
    <property type="component" value="Unassembled WGS sequence"/>
</dbReference>
<dbReference type="OrthoDB" id="956918at2"/>
<proteinExistence type="predicted"/>
<evidence type="ECO:0008006" key="4">
    <source>
        <dbReference type="Google" id="ProtNLM"/>
    </source>
</evidence>
<evidence type="ECO:0000313" key="3">
    <source>
        <dbReference type="Proteomes" id="UP000070138"/>
    </source>
</evidence>
<feature type="region of interest" description="Disordered" evidence="1">
    <location>
        <begin position="70"/>
        <end position="92"/>
    </location>
</feature>
<dbReference type="AlphaFoldDB" id="A0A137RHS1"/>
<comment type="caution">
    <text evidence="2">The sequence shown here is derived from an EMBL/GenBank/DDBJ whole genome shotgun (WGS) entry which is preliminary data.</text>
</comment>
<reference evidence="3" key="1">
    <citation type="submission" date="2014-10" db="EMBL/GenBank/DDBJ databases">
        <title>Genome sequencing of Vitellibacter sp. D-24.</title>
        <authorList>
            <person name="Thevarajoo S."/>
            <person name="Selvaratnam C."/>
            <person name="Goh K.M."/>
            <person name="Chong C.S."/>
        </authorList>
    </citation>
    <scope>NUCLEOTIDE SEQUENCE [LARGE SCALE GENOMIC DNA]</scope>
    <source>
        <strain evidence="3">D-24</strain>
    </source>
</reference>
<sequence>MKKAMIILMALTTFAITAQNKSEDRKENRSQLRENLTPEQRAELHTKKMTLDLNLNETQQAQINQLLLKMHNNRPERTKNRKEMTDAQKFEAKNTMLDRRIAMKKEMKKILTEEQFTKWENGKQHQERRFKNKKRKEKRSED</sequence>
<keyword evidence="3" id="KW-1185">Reference proteome</keyword>
<feature type="compositionally biased region" description="Basic and acidic residues" evidence="1">
    <location>
        <begin position="73"/>
        <end position="92"/>
    </location>
</feature>
<organism evidence="2 3">
    <name type="scientific">Aequorivita aquimaris</name>
    <dbReference type="NCBI Taxonomy" id="1548749"/>
    <lineage>
        <taxon>Bacteria</taxon>
        <taxon>Pseudomonadati</taxon>
        <taxon>Bacteroidota</taxon>
        <taxon>Flavobacteriia</taxon>
        <taxon>Flavobacteriales</taxon>
        <taxon>Flavobacteriaceae</taxon>
        <taxon>Aequorivita</taxon>
    </lineage>
</organism>
<feature type="region of interest" description="Disordered" evidence="1">
    <location>
        <begin position="112"/>
        <end position="142"/>
    </location>
</feature>
<feature type="compositionally biased region" description="Basic and acidic residues" evidence="1">
    <location>
        <begin position="21"/>
        <end position="32"/>
    </location>
</feature>
<evidence type="ECO:0000313" key="2">
    <source>
        <dbReference type="EMBL" id="KXN99038.1"/>
    </source>
</evidence>